<feature type="compositionally biased region" description="Polar residues" evidence="1">
    <location>
        <begin position="223"/>
        <end position="233"/>
    </location>
</feature>
<proteinExistence type="predicted"/>
<keyword evidence="3" id="KW-1185">Reference proteome</keyword>
<dbReference type="Proteomes" id="UP000655225">
    <property type="component" value="Unassembled WGS sequence"/>
</dbReference>
<dbReference type="EMBL" id="JABCRI010000002">
    <property type="protein sequence ID" value="KAF8410617.1"/>
    <property type="molecule type" value="Genomic_DNA"/>
</dbReference>
<name>A0A834ZXS6_TETSI</name>
<dbReference type="PANTHER" id="PTHR33600">
    <property type="entry name" value="PLASTID DIVISION PROTEIN PDV2"/>
    <property type="match status" value="1"/>
</dbReference>
<reference evidence="2 3" key="1">
    <citation type="submission" date="2020-04" db="EMBL/GenBank/DDBJ databases">
        <title>Plant Genome Project.</title>
        <authorList>
            <person name="Zhang R.-G."/>
        </authorList>
    </citation>
    <scope>NUCLEOTIDE SEQUENCE [LARGE SCALE GENOMIC DNA]</scope>
    <source>
        <strain evidence="2">YNK0</strain>
        <tissue evidence="2">Leaf</tissue>
    </source>
</reference>
<dbReference type="GO" id="GO:0010020">
    <property type="term" value="P:chloroplast fission"/>
    <property type="evidence" value="ECO:0007669"/>
    <property type="project" value="InterPro"/>
</dbReference>
<protein>
    <recommendedName>
        <fullName evidence="4">Plastid division protein PDV2</fullName>
    </recommendedName>
</protein>
<evidence type="ECO:0000313" key="3">
    <source>
        <dbReference type="Proteomes" id="UP000655225"/>
    </source>
</evidence>
<dbReference type="InterPro" id="IPR038939">
    <property type="entry name" value="PDV1/PDV2"/>
</dbReference>
<feature type="region of interest" description="Disordered" evidence="1">
    <location>
        <begin position="27"/>
        <end position="47"/>
    </location>
</feature>
<feature type="region of interest" description="Disordered" evidence="1">
    <location>
        <begin position="223"/>
        <end position="260"/>
    </location>
</feature>
<dbReference type="OMA" id="ANQDKDF"/>
<evidence type="ECO:0000313" key="2">
    <source>
        <dbReference type="EMBL" id="KAF8410617.1"/>
    </source>
</evidence>
<organism evidence="2 3">
    <name type="scientific">Tetracentron sinense</name>
    <name type="common">Spur-leaf</name>
    <dbReference type="NCBI Taxonomy" id="13715"/>
    <lineage>
        <taxon>Eukaryota</taxon>
        <taxon>Viridiplantae</taxon>
        <taxon>Streptophyta</taxon>
        <taxon>Embryophyta</taxon>
        <taxon>Tracheophyta</taxon>
        <taxon>Spermatophyta</taxon>
        <taxon>Magnoliopsida</taxon>
        <taxon>Trochodendrales</taxon>
        <taxon>Trochodendraceae</taxon>
        <taxon>Tetracentron</taxon>
    </lineage>
</organism>
<accession>A0A834ZXS6</accession>
<dbReference type="PANTHER" id="PTHR33600:SF3">
    <property type="entry name" value="PLASTID DIVISION PROTEIN PDV2"/>
    <property type="match status" value="1"/>
</dbReference>
<feature type="compositionally biased region" description="Basic and acidic residues" evidence="1">
    <location>
        <begin position="238"/>
        <end position="249"/>
    </location>
</feature>
<evidence type="ECO:0000256" key="1">
    <source>
        <dbReference type="SAM" id="MobiDB-lite"/>
    </source>
</evidence>
<evidence type="ECO:0008006" key="4">
    <source>
        <dbReference type="Google" id="ProtNLM"/>
    </source>
</evidence>
<gene>
    <name evidence="2" type="ORF">HHK36_003149</name>
</gene>
<comment type="caution">
    <text evidence="2">The sequence shown here is derived from an EMBL/GenBank/DDBJ whole genome shotgun (WGS) entry which is preliminary data.</text>
</comment>
<sequence>MEGDEIGMVLSRASELRSKINNCIHQSSRRHTDGEEDGDPSASLNGGGDPEFEAQTLLNIRDALESLEDQLASLQFSSVTFVDSEEEFSLKCCDWHNDIAIVWLLIYSSSSWDVFFSFSFYLFFIFLGSDHEGLLQFSFDGQDLQQQQRYAREAALAEIDHSRKVLLKKLKEYKGEDLEVINEASAFASETVEHDDDLLLPPYPSRPPHALVLDNGYPSHLPSTSKFARNGVTSADPDEAKKSTSEGERNQTQPRTRNSESRVRLVINVAAKTVLTLISVISVLSLAGFEPRLGKSSTQFKVLDLFRVAEKRATMQCPPGRVLVMEDGEPRCLVKERVEIPFESVTMMPNVSYGCG</sequence>
<dbReference type="AlphaFoldDB" id="A0A834ZXS6"/>
<dbReference type="OrthoDB" id="436496at2759"/>